<sequence>MSLFAWSLFTKSTQHFQHRACLSTYGGSIHALAISNDGQALACGGTEGVKLWDTRSRKELTCSPLNCESRGTVSCAVWITTRLGMAETLCYGTGLGYVAFLRRSPIDEICVRRLGSGFEITCMSWDPTSSDAGARIAIGTRDKIVQVLVLNTNSQLQAVFSVRLDNTVPKSVAFADDRGVYAFGLYDGNFIKLNGDDGTVVKEYTCKSVIGHAAVNQKRGVFVVDNAADGFTLYRLDGNEEPVRTFVTAPPSVSVPKQVAFGAEGRLIVGGSDNGSVYVFERKTGKLLDTLRHSNGGLVQTIATRDIDGRCTVATASPALGRGKATINLWVHDYSIGKATLTSKDSWSLLHMLKRMFTLLVHLSALALIVSFLITSYSDTVVTWSIDIAQRMRPMHMFIFPASNPPQSAVFEEAPYIQEAVREKSDILILHELAEKLMEVIREAKRDAGEDLHHVIKHDITAEVERVFHQAVQARKDDIRGTRRGQDGSGKEVILV</sequence>
<gene>
    <name evidence="4" type="ORF">F5147DRAFT_779414</name>
</gene>
<keyword evidence="3" id="KW-0472">Membrane</keyword>
<dbReference type="AlphaFoldDB" id="A0A9P7EX56"/>
<dbReference type="Proteomes" id="UP000823399">
    <property type="component" value="Unassembled WGS sequence"/>
</dbReference>
<dbReference type="OrthoDB" id="2654453at2759"/>
<evidence type="ECO:0000313" key="5">
    <source>
        <dbReference type="Proteomes" id="UP000823399"/>
    </source>
</evidence>
<dbReference type="RefSeq" id="XP_041287184.1">
    <property type="nucleotide sequence ID" value="XM_041442288.1"/>
</dbReference>
<dbReference type="PANTHER" id="PTHR22847:SF637">
    <property type="entry name" value="WD REPEAT DOMAIN 5B"/>
    <property type="match status" value="1"/>
</dbReference>
<comment type="caution">
    <text evidence="4">The sequence shown here is derived from an EMBL/GenBank/DDBJ whole genome shotgun (WGS) entry which is preliminary data.</text>
</comment>
<dbReference type="InterPro" id="IPR015943">
    <property type="entry name" value="WD40/YVTN_repeat-like_dom_sf"/>
</dbReference>
<keyword evidence="5" id="KW-1185">Reference proteome</keyword>
<organism evidence="4 5">
    <name type="scientific">Suillus discolor</name>
    <dbReference type="NCBI Taxonomy" id="1912936"/>
    <lineage>
        <taxon>Eukaryota</taxon>
        <taxon>Fungi</taxon>
        <taxon>Dikarya</taxon>
        <taxon>Basidiomycota</taxon>
        <taxon>Agaricomycotina</taxon>
        <taxon>Agaricomycetes</taxon>
        <taxon>Agaricomycetidae</taxon>
        <taxon>Boletales</taxon>
        <taxon>Suillineae</taxon>
        <taxon>Suillaceae</taxon>
        <taxon>Suillus</taxon>
    </lineage>
</organism>
<dbReference type="GO" id="GO:1990234">
    <property type="term" value="C:transferase complex"/>
    <property type="evidence" value="ECO:0007669"/>
    <property type="project" value="UniProtKB-ARBA"/>
</dbReference>
<proteinExistence type="predicted"/>
<evidence type="ECO:0000256" key="2">
    <source>
        <dbReference type="ARBA" id="ARBA00022737"/>
    </source>
</evidence>
<feature type="transmembrane region" description="Helical" evidence="3">
    <location>
        <begin position="356"/>
        <end position="377"/>
    </location>
</feature>
<dbReference type="Gene3D" id="2.130.10.10">
    <property type="entry name" value="YVTN repeat-like/Quinoprotein amine dehydrogenase"/>
    <property type="match status" value="2"/>
</dbReference>
<evidence type="ECO:0000256" key="1">
    <source>
        <dbReference type="ARBA" id="ARBA00022574"/>
    </source>
</evidence>
<dbReference type="EMBL" id="JABBWM010000085">
    <property type="protein sequence ID" value="KAG2093358.1"/>
    <property type="molecule type" value="Genomic_DNA"/>
</dbReference>
<dbReference type="SMART" id="SM00320">
    <property type="entry name" value="WD40"/>
    <property type="match status" value="3"/>
</dbReference>
<keyword evidence="3" id="KW-0812">Transmembrane</keyword>
<evidence type="ECO:0000313" key="4">
    <source>
        <dbReference type="EMBL" id="KAG2093358.1"/>
    </source>
</evidence>
<dbReference type="InterPro" id="IPR036322">
    <property type="entry name" value="WD40_repeat_dom_sf"/>
</dbReference>
<reference evidence="4" key="1">
    <citation type="journal article" date="2020" name="New Phytol.">
        <title>Comparative genomics reveals dynamic genome evolution in host specialist ectomycorrhizal fungi.</title>
        <authorList>
            <person name="Lofgren L.A."/>
            <person name="Nguyen N.H."/>
            <person name="Vilgalys R."/>
            <person name="Ruytinx J."/>
            <person name="Liao H.L."/>
            <person name="Branco S."/>
            <person name="Kuo A."/>
            <person name="LaButti K."/>
            <person name="Lipzen A."/>
            <person name="Andreopoulos W."/>
            <person name="Pangilinan J."/>
            <person name="Riley R."/>
            <person name="Hundley H."/>
            <person name="Na H."/>
            <person name="Barry K."/>
            <person name="Grigoriev I.V."/>
            <person name="Stajich J.E."/>
            <person name="Kennedy P.G."/>
        </authorList>
    </citation>
    <scope>NUCLEOTIDE SEQUENCE</scope>
    <source>
        <strain evidence="4">FC423</strain>
    </source>
</reference>
<dbReference type="InterPro" id="IPR001680">
    <property type="entry name" value="WD40_rpt"/>
</dbReference>
<keyword evidence="3" id="KW-1133">Transmembrane helix</keyword>
<name>A0A9P7EX56_9AGAM</name>
<accession>A0A9P7EX56</accession>
<keyword evidence="1" id="KW-0853">WD repeat</keyword>
<dbReference type="Pfam" id="PF00400">
    <property type="entry name" value="WD40"/>
    <property type="match status" value="1"/>
</dbReference>
<protein>
    <submittedName>
        <fullName evidence="4">WD40-repeat-containing domain protein</fullName>
    </submittedName>
</protein>
<dbReference type="PANTHER" id="PTHR22847">
    <property type="entry name" value="WD40 REPEAT PROTEIN"/>
    <property type="match status" value="1"/>
</dbReference>
<keyword evidence="2" id="KW-0677">Repeat</keyword>
<dbReference type="GeneID" id="64704547"/>
<dbReference type="SUPFAM" id="SSF50978">
    <property type="entry name" value="WD40 repeat-like"/>
    <property type="match status" value="1"/>
</dbReference>
<evidence type="ECO:0000256" key="3">
    <source>
        <dbReference type="SAM" id="Phobius"/>
    </source>
</evidence>